<comment type="caution">
    <text evidence="3">The sequence shown here is derived from an EMBL/GenBank/DDBJ whole genome shotgun (WGS) entry which is preliminary data.</text>
</comment>
<evidence type="ECO:0000313" key="3">
    <source>
        <dbReference type="EMBL" id="OBS76275.1"/>
    </source>
</evidence>
<evidence type="ECO:0000256" key="1">
    <source>
        <dbReference type="SAM" id="MobiDB-lite"/>
    </source>
</evidence>
<proteinExistence type="predicted"/>
<feature type="region of interest" description="Disordered" evidence="1">
    <location>
        <begin position="1"/>
        <end position="25"/>
    </location>
</feature>
<feature type="domain" description="PWWP" evidence="2">
    <location>
        <begin position="44"/>
        <end position="85"/>
    </location>
</feature>
<organism evidence="3 4">
    <name type="scientific">Neotoma lepida</name>
    <name type="common">Desert woodrat</name>
    <dbReference type="NCBI Taxonomy" id="56216"/>
    <lineage>
        <taxon>Eukaryota</taxon>
        <taxon>Metazoa</taxon>
        <taxon>Chordata</taxon>
        <taxon>Craniata</taxon>
        <taxon>Vertebrata</taxon>
        <taxon>Euteleostomi</taxon>
        <taxon>Mammalia</taxon>
        <taxon>Eutheria</taxon>
        <taxon>Euarchontoglires</taxon>
        <taxon>Glires</taxon>
        <taxon>Rodentia</taxon>
        <taxon>Myomorpha</taxon>
        <taxon>Muroidea</taxon>
        <taxon>Cricetidae</taxon>
        <taxon>Neotominae</taxon>
        <taxon>Neotoma</taxon>
    </lineage>
</organism>
<dbReference type="AlphaFoldDB" id="A0A1A6HEC2"/>
<sequence length="108" mass="11601">MTLVCNQGPAEGLAPQGTNPPSSCDHRTDGICHTGDTIVGVAALKEAIICSITALDELSYKEAEEKYLHGPPMHYREKELFEKTILKAARKRLAASIGATRDPSVPTP</sequence>
<evidence type="ECO:0000259" key="2">
    <source>
        <dbReference type="Pfam" id="PF20886"/>
    </source>
</evidence>
<dbReference type="Pfam" id="PF20886">
    <property type="entry name" value="PWP3A-B_C"/>
    <property type="match status" value="1"/>
</dbReference>
<reference evidence="3 4" key="1">
    <citation type="submission" date="2016-06" db="EMBL/GenBank/DDBJ databases">
        <title>The Draft Genome Sequence and Annotation of the Desert Woodrat Neotoma lepida.</title>
        <authorList>
            <person name="Campbell M."/>
            <person name="Oakeson K.F."/>
            <person name="Yandell M."/>
            <person name="Halpert J.R."/>
            <person name="Dearing D."/>
        </authorList>
    </citation>
    <scope>NUCLEOTIDE SEQUENCE [LARGE SCALE GENOMIC DNA]</scope>
    <source>
        <strain evidence="3">417</strain>
        <tissue evidence="3">Liver</tissue>
    </source>
</reference>
<dbReference type="InterPro" id="IPR040263">
    <property type="entry name" value="PWP3A_3B_4"/>
</dbReference>
<dbReference type="PANTHER" id="PTHR31333:SF2">
    <property type="entry name" value="PWWP DOMAIN-CONTAINING DNA REPAIR FACTOR 4"/>
    <property type="match status" value="1"/>
</dbReference>
<dbReference type="Proteomes" id="UP000092124">
    <property type="component" value="Unassembled WGS sequence"/>
</dbReference>
<gene>
    <name evidence="3" type="ORF">A6R68_17272</name>
</gene>
<dbReference type="InterPro" id="IPR048795">
    <property type="entry name" value="PWP3A_3B_4_C"/>
</dbReference>
<protein>
    <recommendedName>
        <fullName evidence="2">PWWP domain-containing protein</fullName>
    </recommendedName>
</protein>
<accession>A0A1A6HEC2</accession>
<evidence type="ECO:0000313" key="4">
    <source>
        <dbReference type="Proteomes" id="UP000092124"/>
    </source>
</evidence>
<keyword evidence="4" id="KW-1185">Reference proteome</keyword>
<dbReference type="PANTHER" id="PTHR31333">
    <property type="entry name" value="PWWP DOMAIN-CONTAINING DNA REPAIR FACTOR 3 FAMILY MEMBER"/>
    <property type="match status" value="1"/>
</dbReference>
<dbReference type="EMBL" id="LZPO01034944">
    <property type="protein sequence ID" value="OBS76275.1"/>
    <property type="molecule type" value="Genomic_DNA"/>
</dbReference>
<dbReference type="STRING" id="56216.A0A1A6HEC2"/>
<name>A0A1A6HEC2_NEOLE</name>